<protein>
    <submittedName>
        <fullName evidence="1">Uncharacterized protein</fullName>
    </submittedName>
</protein>
<reference evidence="2" key="1">
    <citation type="journal article" date="2009" name="PLoS ONE">
        <title>Genome degradation in Brucella ovis corresponds with narrowing of its host range and tissue tropism.</title>
        <authorList>
            <person name="Tsolis R.M."/>
            <person name="Seshadri R."/>
            <person name="Santos R.L."/>
            <person name="Sangari F.J."/>
            <person name="Lobo J.M."/>
            <person name="de Jong M.F."/>
            <person name="Ren Q."/>
            <person name="Myers G."/>
            <person name="Brinkac L.M."/>
            <person name="Nelson W.C."/>
            <person name="Deboy R.T."/>
            <person name="Angiuoli S."/>
            <person name="Khouri H."/>
            <person name="Dimitrov G."/>
            <person name="Robinson J.R."/>
            <person name="Mulligan S."/>
            <person name="Walker R.L."/>
            <person name="Elzer P.E."/>
            <person name="Hassan K.A."/>
            <person name="Paulsen I.T."/>
        </authorList>
    </citation>
    <scope>NUCLEOTIDE SEQUENCE [LARGE SCALE GENOMIC DNA]</scope>
    <source>
        <strain evidence="2">ATCC 25840 / 63/290 / NCTC 10512</strain>
    </source>
</reference>
<evidence type="ECO:0000313" key="1">
    <source>
        <dbReference type="EMBL" id="ABQ61642.1"/>
    </source>
</evidence>
<sequence>MRRMKDKTPAWVGSVAALVRLRAVIAWSMVFEGMAASVLA</sequence>
<dbReference type="Proteomes" id="UP000006383">
    <property type="component" value="Chromosome I"/>
</dbReference>
<dbReference type="HOGENOM" id="CLU_3341057_0_0_5"/>
<organism evidence="1 2">
    <name type="scientific">Brucella ovis (strain ATCC 25840 / 63/290 / NCTC 10512)</name>
    <dbReference type="NCBI Taxonomy" id="444178"/>
    <lineage>
        <taxon>Bacteria</taxon>
        <taxon>Pseudomonadati</taxon>
        <taxon>Pseudomonadota</taxon>
        <taxon>Alphaproteobacteria</taxon>
        <taxon>Hyphomicrobiales</taxon>
        <taxon>Brucellaceae</taxon>
        <taxon>Brucella/Ochrobactrum group</taxon>
        <taxon>Brucella</taxon>
    </lineage>
</organism>
<gene>
    <name evidence="1" type="ordered locus">BOV_0785</name>
</gene>
<keyword evidence="2" id="KW-1185">Reference proteome</keyword>
<proteinExistence type="predicted"/>
<evidence type="ECO:0000313" key="2">
    <source>
        <dbReference type="Proteomes" id="UP000006383"/>
    </source>
</evidence>
<dbReference type="AlphaFoldDB" id="A0A0H3AT63"/>
<dbReference type="KEGG" id="bov:BOV_0785"/>
<dbReference type="EMBL" id="CP000708">
    <property type="protein sequence ID" value="ABQ61642.1"/>
    <property type="molecule type" value="Genomic_DNA"/>
</dbReference>
<accession>A0A0H3AT63</accession>
<name>A0A0H3AT63_BRUO2</name>